<evidence type="ECO:0000313" key="3">
    <source>
        <dbReference type="Proteomes" id="UP001159257"/>
    </source>
</evidence>
<evidence type="ECO:0000313" key="2">
    <source>
        <dbReference type="EMBL" id="SMR76658.1"/>
    </source>
</evidence>
<comment type="caution">
    <text evidence="2">The sequence shown here is derived from an EMBL/GenBank/DDBJ whole genome shotgun (WGS) entry which is preliminary data.</text>
</comment>
<dbReference type="InterPro" id="IPR023631">
    <property type="entry name" value="Amidase_dom"/>
</dbReference>
<feature type="domain" description="Amidase" evidence="1">
    <location>
        <begin position="30"/>
        <end position="418"/>
    </location>
</feature>
<evidence type="ECO:0000259" key="1">
    <source>
        <dbReference type="Pfam" id="PF01425"/>
    </source>
</evidence>
<protein>
    <submittedName>
        <fullName evidence="2">Asp-tRNAAsn/Glu-tRNAGln amidotransferase A subunit</fullName>
    </submittedName>
</protein>
<gene>
    <name evidence="2" type="ORF">SAMN04487964_11239</name>
</gene>
<dbReference type="Proteomes" id="UP001159257">
    <property type="component" value="Unassembled WGS sequence"/>
</dbReference>
<dbReference type="Pfam" id="PF01425">
    <property type="entry name" value="Amidase"/>
    <property type="match status" value="1"/>
</dbReference>
<dbReference type="InterPro" id="IPR036928">
    <property type="entry name" value="AS_sf"/>
</dbReference>
<dbReference type="SUPFAM" id="SSF75304">
    <property type="entry name" value="Amidase signature (AS) enzymes"/>
    <property type="match status" value="1"/>
</dbReference>
<proteinExistence type="predicted"/>
<dbReference type="PANTHER" id="PTHR11895">
    <property type="entry name" value="TRANSAMIDASE"/>
    <property type="match status" value="1"/>
</dbReference>
<accession>A0ABY1S2N0</accession>
<name>A0ABY1S2N0_9GAMM</name>
<dbReference type="InterPro" id="IPR000120">
    <property type="entry name" value="Amidase"/>
</dbReference>
<dbReference type="RefSeq" id="WP_239040121.1">
    <property type="nucleotide sequence ID" value="NZ_BAAAEY010000008.1"/>
</dbReference>
<sequence length="429" mass="46450">MNANENKNKMGLKQVLSAVQDGLFSAEDFIADCFDRIESREDEVGAWQCRLSREAYLEQYRGNREFFEQSPLKGLPVGIKDIIDTADMPTEMGSSIHRGRQPVDDASCVTLLRDAGALVLGKTVTTEFAYFRPGKTANPRDLTRTPGGSSSGSAAAVADHMVPVALGSQTAASVIRPAAYCGSVGYVGSRGEFSLRGIQPLGQSLDSLGLFSRKVEDIELLRGVLLRRQNPFDSSEALKPAKVLLCTGEAIGETSADMVAAIRQVESKLVAEGVEVIEPDLGNWLSELVAHHGCVMAYEASRNLAYESGFPEQLSAPLKELIETGLATSRDDYLASLQAAELIRQQLFERYSDVDAILAPAAPGVAPEGRDKTGAPHMSRPWQVMGLPVVTLPGLEDAQQLPLGIQLVGKSREDDRLLCMARWLESRLS</sequence>
<dbReference type="PANTHER" id="PTHR11895:SF151">
    <property type="entry name" value="GLUTAMYL-TRNA(GLN) AMIDOTRANSFERASE SUBUNIT A"/>
    <property type="match status" value="1"/>
</dbReference>
<dbReference type="Gene3D" id="3.90.1300.10">
    <property type="entry name" value="Amidase signature (AS) domain"/>
    <property type="match status" value="1"/>
</dbReference>
<keyword evidence="3" id="KW-1185">Reference proteome</keyword>
<organism evidence="2 3">
    <name type="scientific">Marinobacterium sediminicola</name>
    <dbReference type="NCBI Taxonomy" id="518898"/>
    <lineage>
        <taxon>Bacteria</taxon>
        <taxon>Pseudomonadati</taxon>
        <taxon>Pseudomonadota</taxon>
        <taxon>Gammaproteobacteria</taxon>
        <taxon>Oceanospirillales</taxon>
        <taxon>Oceanospirillaceae</taxon>
        <taxon>Marinobacterium</taxon>
    </lineage>
</organism>
<reference evidence="2 3" key="1">
    <citation type="submission" date="2017-05" db="EMBL/GenBank/DDBJ databases">
        <authorList>
            <person name="Varghese N."/>
            <person name="Submissions S."/>
        </authorList>
    </citation>
    <scope>NUCLEOTIDE SEQUENCE [LARGE SCALE GENOMIC DNA]</scope>
    <source>
        <strain evidence="2 3">CGMCC 1.7287</strain>
    </source>
</reference>
<dbReference type="EMBL" id="FXWV01000012">
    <property type="protein sequence ID" value="SMR76658.1"/>
    <property type="molecule type" value="Genomic_DNA"/>
</dbReference>